<proteinExistence type="predicted"/>
<keyword evidence="1" id="KW-0812">Transmembrane</keyword>
<feature type="transmembrane region" description="Helical" evidence="1">
    <location>
        <begin position="54"/>
        <end position="72"/>
    </location>
</feature>
<sequence>MKPVMNMFHVGMVAQTIIILVKKSEHVVVLENPRCPNVTVCTHPWRLGGCPHPSLFVLFVYVFLVTVSFKIWNSANGGGWDRIQRSWRRRPCLSHMPDCTSWTIDRGAVEAVRMLEAGWIVDEVVIMASSSNFCKDACMWNEPLADY</sequence>
<reference evidence="2 3" key="1">
    <citation type="submission" date="2019-01" db="EMBL/GenBank/DDBJ databases">
        <title>Sequencing of cultivated peanut Arachis hypogaea provides insights into genome evolution and oil improvement.</title>
        <authorList>
            <person name="Chen X."/>
        </authorList>
    </citation>
    <scope>NUCLEOTIDE SEQUENCE [LARGE SCALE GENOMIC DNA]</scope>
    <source>
        <strain evidence="3">cv. Fuhuasheng</strain>
        <tissue evidence="2">Leaves</tissue>
    </source>
</reference>
<gene>
    <name evidence="2" type="ORF">Ahy_A09g042306</name>
</gene>
<organism evidence="2 3">
    <name type="scientific">Arachis hypogaea</name>
    <name type="common">Peanut</name>
    <dbReference type="NCBI Taxonomy" id="3818"/>
    <lineage>
        <taxon>Eukaryota</taxon>
        <taxon>Viridiplantae</taxon>
        <taxon>Streptophyta</taxon>
        <taxon>Embryophyta</taxon>
        <taxon>Tracheophyta</taxon>
        <taxon>Spermatophyta</taxon>
        <taxon>Magnoliopsida</taxon>
        <taxon>eudicotyledons</taxon>
        <taxon>Gunneridae</taxon>
        <taxon>Pentapetalae</taxon>
        <taxon>rosids</taxon>
        <taxon>fabids</taxon>
        <taxon>Fabales</taxon>
        <taxon>Fabaceae</taxon>
        <taxon>Papilionoideae</taxon>
        <taxon>50 kb inversion clade</taxon>
        <taxon>dalbergioids sensu lato</taxon>
        <taxon>Dalbergieae</taxon>
        <taxon>Pterocarpus clade</taxon>
        <taxon>Arachis</taxon>
    </lineage>
</organism>
<dbReference type="AlphaFoldDB" id="A0A445BFI6"/>
<keyword evidence="3" id="KW-1185">Reference proteome</keyword>
<accession>A0A445BFI6</accession>
<evidence type="ECO:0000313" key="2">
    <source>
        <dbReference type="EMBL" id="RYR37416.1"/>
    </source>
</evidence>
<comment type="caution">
    <text evidence="2">The sequence shown here is derived from an EMBL/GenBank/DDBJ whole genome shotgun (WGS) entry which is preliminary data.</text>
</comment>
<keyword evidence="1" id="KW-0472">Membrane</keyword>
<dbReference type="Proteomes" id="UP000289738">
    <property type="component" value="Chromosome A09"/>
</dbReference>
<name>A0A445BFI6_ARAHY</name>
<evidence type="ECO:0000313" key="3">
    <source>
        <dbReference type="Proteomes" id="UP000289738"/>
    </source>
</evidence>
<dbReference type="EMBL" id="SDMP01000009">
    <property type="protein sequence ID" value="RYR37416.1"/>
    <property type="molecule type" value="Genomic_DNA"/>
</dbReference>
<keyword evidence="1" id="KW-1133">Transmembrane helix</keyword>
<protein>
    <submittedName>
        <fullName evidence="2">Uncharacterized protein</fullName>
    </submittedName>
</protein>
<evidence type="ECO:0000256" key="1">
    <source>
        <dbReference type="SAM" id="Phobius"/>
    </source>
</evidence>